<name>A0A1D9MAZ2_9RHOB</name>
<dbReference type="AlphaFoldDB" id="A0A1D9MAZ2"/>
<dbReference type="STRING" id="1850250.LPB142_06380"/>
<proteinExistence type="predicted"/>
<accession>A0A1D9MAZ2</accession>
<gene>
    <name evidence="1" type="ORF">LPB142_06380</name>
</gene>
<evidence type="ECO:0000313" key="1">
    <source>
        <dbReference type="EMBL" id="AOZ68991.1"/>
    </source>
</evidence>
<evidence type="ECO:0000313" key="2">
    <source>
        <dbReference type="Proteomes" id="UP000176562"/>
    </source>
</evidence>
<protein>
    <submittedName>
        <fullName evidence="1">Uncharacterized protein</fullName>
    </submittedName>
</protein>
<dbReference type="KEGG" id="rhp:LPB142_06380"/>
<organism evidence="1 2">
    <name type="scientific">Rhodobacter xanthinilyticus</name>
    <dbReference type="NCBI Taxonomy" id="1850250"/>
    <lineage>
        <taxon>Bacteria</taxon>
        <taxon>Pseudomonadati</taxon>
        <taxon>Pseudomonadota</taxon>
        <taxon>Alphaproteobacteria</taxon>
        <taxon>Rhodobacterales</taxon>
        <taxon>Rhodobacter group</taxon>
        <taxon>Rhodobacter</taxon>
    </lineage>
</organism>
<reference evidence="1 2" key="1">
    <citation type="submission" date="2016-10" db="EMBL/GenBank/DDBJ databases">
        <title>Rhodobacter sp. LPB0142, isolated from sea water.</title>
        <authorList>
            <person name="Kim E."/>
            <person name="Yi H."/>
        </authorList>
    </citation>
    <scope>NUCLEOTIDE SEQUENCE [LARGE SCALE GENOMIC DNA]</scope>
    <source>
        <strain evidence="1 2">LPB0142</strain>
    </source>
</reference>
<dbReference type="Proteomes" id="UP000176562">
    <property type="component" value="Chromosome"/>
</dbReference>
<keyword evidence="2" id="KW-1185">Reference proteome</keyword>
<sequence length="88" mass="9945">MHVGEGEAQPSLAEHVLPWRDIGVEQFAVNILIEIRDLLSRPRVPLLGDFLRLAHHDLHRGAHFLIFRSTSLSRKKMLTSALIGRLCA</sequence>
<dbReference type="EMBL" id="CP017781">
    <property type="protein sequence ID" value="AOZ68991.1"/>
    <property type="molecule type" value="Genomic_DNA"/>
</dbReference>